<gene>
    <name evidence="2" type="ORF">EB796_005798</name>
</gene>
<dbReference type="Proteomes" id="UP000593567">
    <property type="component" value="Unassembled WGS sequence"/>
</dbReference>
<reference evidence="2" key="1">
    <citation type="submission" date="2020-06" db="EMBL/GenBank/DDBJ databases">
        <title>Draft genome of Bugula neritina, a colonial animal packing powerful symbionts and potential medicines.</title>
        <authorList>
            <person name="Rayko M."/>
        </authorList>
    </citation>
    <scope>NUCLEOTIDE SEQUENCE [LARGE SCALE GENOMIC DNA]</scope>
    <source>
        <strain evidence="2">Kwan_BN1</strain>
    </source>
</reference>
<accession>A0A7J7KB53</accession>
<keyword evidence="1" id="KW-0175">Coiled coil</keyword>
<protein>
    <submittedName>
        <fullName evidence="2">Uncharacterized protein</fullName>
    </submittedName>
</protein>
<evidence type="ECO:0000313" key="2">
    <source>
        <dbReference type="EMBL" id="KAF6035880.1"/>
    </source>
</evidence>
<feature type="coiled-coil region" evidence="1">
    <location>
        <begin position="598"/>
        <end position="694"/>
    </location>
</feature>
<name>A0A7J7KB53_BUGNE</name>
<comment type="caution">
    <text evidence="2">The sequence shown here is derived from an EMBL/GenBank/DDBJ whole genome shotgun (WGS) entry which is preliminary data.</text>
</comment>
<organism evidence="2 3">
    <name type="scientific">Bugula neritina</name>
    <name type="common">Brown bryozoan</name>
    <name type="synonym">Sertularia neritina</name>
    <dbReference type="NCBI Taxonomy" id="10212"/>
    <lineage>
        <taxon>Eukaryota</taxon>
        <taxon>Metazoa</taxon>
        <taxon>Spiralia</taxon>
        <taxon>Lophotrochozoa</taxon>
        <taxon>Bryozoa</taxon>
        <taxon>Gymnolaemata</taxon>
        <taxon>Cheilostomatida</taxon>
        <taxon>Flustrina</taxon>
        <taxon>Buguloidea</taxon>
        <taxon>Bugulidae</taxon>
        <taxon>Bugula</taxon>
    </lineage>
</organism>
<feature type="coiled-coil region" evidence="1">
    <location>
        <begin position="38"/>
        <end position="573"/>
    </location>
</feature>
<dbReference type="EMBL" id="VXIV02000813">
    <property type="protein sequence ID" value="KAF6035880.1"/>
    <property type="molecule type" value="Genomic_DNA"/>
</dbReference>
<sequence length="698" mass="80893">MVMQLWCISDEIQQDAEMSMITEEEPDSPRYIEHMQVIDKLQKALIEADQLIKNERREKKQLESDLHKEFRKKIAAHTAKIEADHEHQMAEEKQRHEDYVEEKVNLISSAINKSAKRKLDKAEEEILKKEAQLKEYEADILKLKEQLKQIQGNSESCSDIKNSKDTQEEVTLLREQLEDAQKALIEKDKKLAEVMESKKTVMADLETIKSESSVGGEKLQSVSEEVILLRQNLDDLQKTLLEKEKELAEVNEIKCSLMDNLEAAKTLNTDFRSQISKLNEEKNKYTSTVKELELEVRAVSRGLQESDRSKEEAEKGLAEMRKKKELAEFELLEKTCQLETAQSESEQLSQQIAHRTEEYDALVLEMDQLKETLHSLQNSNSTQELETKCDSLTDKMKKLQDQLRRRSVEWKGDLGTVQTQLMTSKRELERVKREKDKLNKDNSDHQVELVELRKKHAAESDELESIKEQLSQLETNYQEKEENLSTITSKAIQLESELAEEKSLKLELELEKQNLRDLLRTSENQASSLESTVYRLRKEISKLEKSDLHSKENQELKDELASLQVSLKESETRCQKFSALESKLNETNEKMKNQTLLHQSATSTIQKLTEENENLRVKVDSSILVDTLKKQVYELKENVSIKENKAASLQVILDARQSEWERKDGSLETLKQKVQEADEKNVQLQEHLDGARTELQSQ</sequence>
<dbReference type="AlphaFoldDB" id="A0A7J7KB53"/>
<evidence type="ECO:0000313" key="3">
    <source>
        <dbReference type="Proteomes" id="UP000593567"/>
    </source>
</evidence>
<keyword evidence="3" id="KW-1185">Reference proteome</keyword>
<evidence type="ECO:0000256" key="1">
    <source>
        <dbReference type="SAM" id="Coils"/>
    </source>
</evidence>
<proteinExistence type="predicted"/>